<keyword evidence="8" id="KW-1185">Reference proteome</keyword>
<dbReference type="Pfam" id="PF02780">
    <property type="entry name" value="Transketolase_C"/>
    <property type="match status" value="1"/>
</dbReference>
<dbReference type="AlphaFoldDB" id="A0A930YEY7"/>
<evidence type="ECO:0000256" key="3">
    <source>
        <dbReference type="ARBA" id="ARBA00023002"/>
    </source>
</evidence>
<dbReference type="InterPro" id="IPR029061">
    <property type="entry name" value="THDP-binding"/>
</dbReference>
<dbReference type="PANTHER" id="PTHR42980">
    <property type="entry name" value="2-OXOISOVALERATE DEHYDROGENASE SUBUNIT BETA-RELATED"/>
    <property type="match status" value="1"/>
</dbReference>
<evidence type="ECO:0000259" key="6">
    <source>
        <dbReference type="SMART" id="SM00861"/>
    </source>
</evidence>
<keyword evidence="3" id="KW-0560">Oxidoreductase</keyword>
<protein>
    <submittedName>
        <fullName evidence="7">MFS transporter</fullName>
    </submittedName>
</protein>
<dbReference type="Gene3D" id="3.40.50.920">
    <property type="match status" value="1"/>
</dbReference>
<keyword evidence="4" id="KW-0786">Thiamine pyrophosphate</keyword>
<comment type="cofactor">
    <cofactor evidence="1">
        <name>thiamine diphosphate</name>
        <dbReference type="ChEBI" id="CHEBI:58937"/>
    </cofactor>
</comment>
<name>A0A930YEY7_9ACTN</name>
<comment type="caution">
    <text evidence="7">The sequence shown here is derived from an EMBL/GenBank/DDBJ whole genome shotgun (WGS) entry which is preliminary data.</text>
</comment>
<organism evidence="7 8">
    <name type="scientific">Nocardioides islandensis</name>
    <dbReference type="NCBI Taxonomy" id="433663"/>
    <lineage>
        <taxon>Bacteria</taxon>
        <taxon>Bacillati</taxon>
        <taxon>Actinomycetota</taxon>
        <taxon>Actinomycetes</taxon>
        <taxon>Propionibacteriales</taxon>
        <taxon>Nocardioidaceae</taxon>
        <taxon>Nocardioides</taxon>
    </lineage>
</organism>
<dbReference type="InterPro" id="IPR001017">
    <property type="entry name" value="DH_E1"/>
</dbReference>
<dbReference type="InterPro" id="IPR005475">
    <property type="entry name" value="Transketolase-like_Pyr-bd"/>
</dbReference>
<dbReference type="GO" id="GO:0006099">
    <property type="term" value="P:tricarboxylic acid cycle"/>
    <property type="evidence" value="ECO:0007669"/>
    <property type="project" value="UniProtKB-KW"/>
</dbReference>
<comment type="catalytic activity">
    <reaction evidence="5">
        <text>N(6)-[(R)-lipoyl]-L-lysyl-[protein] + 2-oxoglutarate + H(+) = N(6)-[(R)-S(8)-succinyldihydrolipoyl]-L-lysyl-[protein] + CO2</text>
        <dbReference type="Rhea" id="RHEA:12188"/>
        <dbReference type="Rhea" id="RHEA-COMP:10474"/>
        <dbReference type="Rhea" id="RHEA-COMP:20092"/>
        <dbReference type="ChEBI" id="CHEBI:15378"/>
        <dbReference type="ChEBI" id="CHEBI:16526"/>
        <dbReference type="ChEBI" id="CHEBI:16810"/>
        <dbReference type="ChEBI" id="CHEBI:83099"/>
        <dbReference type="ChEBI" id="CHEBI:83120"/>
        <dbReference type="EC" id="1.2.4.2"/>
    </reaction>
</comment>
<dbReference type="EMBL" id="JADKPN010000008">
    <property type="protein sequence ID" value="MBF4764248.1"/>
    <property type="molecule type" value="Genomic_DNA"/>
</dbReference>
<evidence type="ECO:0000313" key="8">
    <source>
        <dbReference type="Proteomes" id="UP000640489"/>
    </source>
</evidence>
<dbReference type="Proteomes" id="UP000640489">
    <property type="component" value="Unassembled WGS sequence"/>
</dbReference>
<proteinExistence type="predicted"/>
<dbReference type="GO" id="GO:0009083">
    <property type="term" value="P:branched-chain amino acid catabolic process"/>
    <property type="evidence" value="ECO:0007669"/>
    <property type="project" value="TreeGrafter"/>
</dbReference>
<evidence type="ECO:0000256" key="2">
    <source>
        <dbReference type="ARBA" id="ARBA00022532"/>
    </source>
</evidence>
<dbReference type="InterPro" id="IPR009014">
    <property type="entry name" value="Transketo_C/PFOR_II"/>
</dbReference>
<dbReference type="SMART" id="SM00861">
    <property type="entry name" value="Transket_pyr"/>
    <property type="match status" value="1"/>
</dbReference>
<evidence type="ECO:0000256" key="4">
    <source>
        <dbReference type="ARBA" id="ARBA00023052"/>
    </source>
</evidence>
<dbReference type="GO" id="GO:0004591">
    <property type="term" value="F:oxoglutarate dehydrogenase (succinyl-transferring) activity"/>
    <property type="evidence" value="ECO:0007669"/>
    <property type="project" value="UniProtKB-EC"/>
</dbReference>
<dbReference type="Pfam" id="PF02779">
    <property type="entry name" value="Transket_pyr"/>
    <property type="match status" value="1"/>
</dbReference>
<dbReference type="PANTHER" id="PTHR42980:SF1">
    <property type="entry name" value="2-OXOISOVALERATE DEHYDROGENASE SUBUNIT BETA, MITOCHONDRIAL"/>
    <property type="match status" value="1"/>
</dbReference>
<accession>A0A930YEY7</accession>
<dbReference type="Pfam" id="PF00676">
    <property type="entry name" value="E1_dh"/>
    <property type="match status" value="1"/>
</dbReference>
<keyword evidence="2" id="KW-0816">Tricarboxylic acid cycle</keyword>
<evidence type="ECO:0000313" key="7">
    <source>
        <dbReference type="EMBL" id="MBF4764248.1"/>
    </source>
</evidence>
<dbReference type="SUPFAM" id="SSF52518">
    <property type="entry name" value="Thiamin diphosphate-binding fold (THDP-binding)"/>
    <property type="match status" value="2"/>
</dbReference>
<dbReference type="SUPFAM" id="SSF52922">
    <property type="entry name" value="TK C-terminal domain-like"/>
    <property type="match status" value="1"/>
</dbReference>
<evidence type="ECO:0000256" key="5">
    <source>
        <dbReference type="ARBA" id="ARBA00051911"/>
    </source>
</evidence>
<sequence length="713" mass="74937">MTVGLDEHFRSTVASWPAPAPPAGKPDERLDHDLGRLFEAQALSRHLDFVARDLHAQGEGFYTIGSAGHESNAAVALALRPDDPALLHYRSGGFYCARAAQVSGVDPVRDVLHGLTASVRDPITGGRHKVFGHPALHVIPQTSTIASHLPRAVGVAFGIHRAQRIGVTTPWPDDAVVVASLGDASINHSTAVGALNAAGHAVHQRLPLPLLVVVEDNGWGISVPSPPGWVEEALSSRPGFEYVAADGADALDTLTVATEAAQWVRSERKPVLLHLRTVRYLGHAGSDAELGYRRERDVVADYERDPLLGTARALVDAGWSPGAVLARYEAARSRVAGAARDAVPADRLESAADVMRPLDRRTRAAHLAAADDRKASFPRGLPEEAGPLTLAQSVNAALTDVLAACPQAIVLGEDVGTKGGVYGVTLGLQKTFGAARVFDTPLDEQTILGLALGASLAGLLPIAEIQYLAYLHNAEDQLRGEAATLQFFSDGQYANGMVVRIASLASLKGFGGHFHNDNAIGVLRDIPGILVACPSSAAEAPALLRTLAGLAVGEGRVGVLLEPTALYHDKDEAAPYAAPEAWRPGKSDRETGRLHWGGREVLVVTFGNGVAMARRAAERAGVEATVFDLRWLVPLPVLHLLSVVAAFPAVLVVDETRRSGGVSEGVVTALVEGGYGGRIARVTAEDSFVPLGPAAAHVVLTEDDVVAALSSLV</sequence>
<reference evidence="7" key="1">
    <citation type="submission" date="2020-11" db="EMBL/GenBank/DDBJ databases">
        <title>Nocardioides sp. nov., isolated from Soil of Cynanchum wilfordii Hemsley rhizosphere.</title>
        <authorList>
            <person name="Lee J.-S."/>
            <person name="Suh M.K."/>
            <person name="Kim J.-S."/>
        </authorList>
    </citation>
    <scope>NUCLEOTIDE SEQUENCE</scope>
    <source>
        <strain evidence="7">KCTC 19275</strain>
    </source>
</reference>
<dbReference type="InterPro" id="IPR033248">
    <property type="entry name" value="Transketolase_C"/>
</dbReference>
<dbReference type="GO" id="GO:0007584">
    <property type="term" value="P:response to nutrient"/>
    <property type="evidence" value="ECO:0007669"/>
    <property type="project" value="TreeGrafter"/>
</dbReference>
<dbReference type="Gene3D" id="3.40.50.970">
    <property type="match status" value="2"/>
</dbReference>
<dbReference type="GO" id="GO:0000287">
    <property type="term" value="F:magnesium ion binding"/>
    <property type="evidence" value="ECO:0007669"/>
    <property type="project" value="UniProtKB-ARBA"/>
</dbReference>
<dbReference type="RefSeq" id="WP_194707427.1">
    <property type="nucleotide sequence ID" value="NZ_JADKPN010000008.1"/>
</dbReference>
<feature type="domain" description="Transketolase-like pyrimidine-binding" evidence="6">
    <location>
        <begin position="388"/>
        <end position="569"/>
    </location>
</feature>
<evidence type="ECO:0000256" key="1">
    <source>
        <dbReference type="ARBA" id="ARBA00001964"/>
    </source>
</evidence>
<gene>
    <name evidence="7" type="ORF">ISU07_14025</name>
</gene>